<accession>A0A915LE08</accession>
<dbReference type="Proteomes" id="UP000887561">
    <property type="component" value="Unplaced"/>
</dbReference>
<feature type="compositionally biased region" description="Low complexity" evidence="1">
    <location>
        <begin position="195"/>
        <end position="209"/>
    </location>
</feature>
<feature type="domain" description="Phosphatase tensin-type" evidence="2">
    <location>
        <begin position="1"/>
        <end position="160"/>
    </location>
</feature>
<feature type="compositionally biased region" description="Polar residues" evidence="1">
    <location>
        <begin position="679"/>
        <end position="700"/>
    </location>
</feature>
<evidence type="ECO:0000313" key="4">
    <source>
        <dbReference type="WBParaSite" id="scaffold10213_cov186.g14587"/>
    </source>
</evidence>
<organism evidence="3 4">
    <name type="scientific">Meloidogyne javanica</name>
    <name type="common">Root-knot nematode worm</name>
    <dbReference type="NCBI Taxonomy" id="6303"/>
    <lineage>
        <taxon>Eukaryota</taxon>
        <taxon>Metazoa</taxon>
        <taxon>Ecdysozoa</taxon>
        <taxon>Nematoda</taxon>
        <taxon>Chromadorea</taxon>
        <taxon>Rhabditida</taxon>
        <taxon>Tylenchina</taxon>
        <taxon>Tylenchomorpha</taxon>
        <taxon>Tylenchoidea</taxon>
        <taxon>Meloidogynidae</taxon>
        <taxon>Meloidogyninae</taxon>
        <taxon>Meloidogyne</taxon>
        <taxon>Meloidogyne incognita group</taxon>
    </lineage>
</organism>
<proteinExistence type="predicted"/>
<dbReference type="SUPFAM" id="SSF52799">
    <property type="entry name" value="(Phosphotyrosine protein) phosphatases II"/>
    <property type="match status" value="1"/>
</dbReference>
<evidence type="ECO:0000256" key="1">
    <source>
        <dbReference type="SAM" id="MobiDB-lite"/>
    </source>
</evidence>
<feature type="region of interest" description="Disordered" evidence="1">
    <location>
        <begin position="342"/>
        <end position="398"/>
    </location>
</feature>
<dbReference type="PROSITE" id="PS51181">
    <property type="entry name" value="PPASE_TENSIN"/>
    <property type="match status" value="1"/>
</dbReference>
<dbReference type="InterPro" id="IPR029021">
    <property type="entry name" value="Prot-tyrosine_phosphatase-like"/>
</dbReference>
<dbReference type="Gene3D" id="3.90.190.10">
    <property type="entry name" value="Protein tyrosine phosphatase superfamily"/>
    <property type="match status" value="1"/>
</dbReference>
<dbReference type="WBParaSite" id="scaffold10213_cov186.g14587">
    <property type="protein sequence ID" value="scaffold10213_cov186.g14587"/>
    <property type="gene ID" value="scaffold10213_cov186.g14587"/>
</dbReference>
<feature type="region of interest" description="Disordered" evidence="1">
    <location>
        <begin position="679"/>
        <end position="701"/>
    </location>
</feature>
<name>A0A915LE08_MELJA</name>
<dbReference type="PANTHER" id="PTHR45734">
    <property type="entry name" value="TENSIN"/>
    <property type="match status" value="1"/>
</dbReference>
<dbReference type="AlphaFoldDB" id="A0A915LE08"/>
<feature type="region of interest" description="Disordered" evidence="1">
    <location>
        <begin position="192"/>
        <end position="220"/>
    </location>
</feature>
<evidence type="ECO:0000313" key="3">
    <source>
        <dbReference type="Proteomes" id="UP000887561"/>
    </source>
</evidence>
<dbReference type="PANTHER" id="PTHR45734:SF10">
    <property type="entry name" value="BLISTERY, ISOFORM A"/>
    <property type="match status" value="1"/>
</dbReference>
<evidence type="ECO:0000259" key="2">
    <source>
        <dbReference type="PROSITE" id="PS51181"/>
    </source>
</evidence>
<dbReference type="InterPro" id="IPR051484">
    <property type="entry name" value="Tensin_PTEN_phosphatase"/>
</dbReference>
<dbReference type="InterPro" id="IPR029023">
    <property type="entry name" value="Tensin_phosphatase"/>
</dbReference>
<protein>
    <submittedName>
        <fullName evidence="4">Phosphatase tensin-type domain-containing protein</fullName>
    </submittedName>
</protein>
<reference evidence="4" key="1">
    <citation type="submission" date="2022-11" db="UniProtKB">
        <authorList>
            <consortium name="WormBaseParasite"/>
        </authorList>
    </citation>
    <scope>IDENTIFICATION</scope>
</reference>
<dbReference type="GO" id="GO:0005925">
    <property type="term" value="C:focal adhesion"/>
    <property type="evidence" value="ECO:0007669"/>
    <property type="project" value="TreeGrafter"/>
</dbReference>
<feature type="region of interest" description="Disordered" evidence="1">
    <location>
        <begin position="582"/>
        <end position="608"/>
    </location>
</feature>
<feature type="region of interest" description="Disordered" evidence="1">
    <location>
        <begin position="244"/>
        <end position="270"/>
    </location>
</feature>
<keyword evidence="3" id="KW-1185">Reference proteome</keyword>
<sequence>MERVNKAILFHSGSDAIYRNNIKAISERLKKTFLDKYKIFNLSQKRSDLGRANQQGNVLEFGWPEPLAPPLDRLCSICKQLENHLNCSKENVAVIHCKGGIYRAGIVIAAFMNYTNICAGEENLPDRFSMKLFTEKYMEINTQPSHKRILKEYTLIEMPGNKQSLRGDVLLKSSSIDNKACLELAFELSREPRRSSSTPRRGKSSSPRSYQQLSGGDFSRADSYENFERAEVADQSILQENLIEKNSSKNNLNKQQTQDGADSGIGSDSPKVAVSQSILLNGLQQQIVEESNEKEQQKSDLEFNKIITNMPPPVPPKSSSVYKHIPLTVNDGKDVNQELNNQNQHYSPKKHSEIMDGEGEEENDPMRSAFEDSTIGRDHSVLPPGARSSSRRHSPHASIEKVMQLDRTRRIITNSVFHELELCGRQGGDIKIKKIIFFNFSDGGGTSASSGDERPRRRVIISPMVQPQLVASGRYDPNSRCFSYVPAKSLKEHYKAPKKPSLKRRTSVIEPADLEVSPLEAKMALENFGLQSCSSETYRKTETPKWEAEIDKLTGGKIEHRPRRASTAGTPVFEQAKRATPTLLQQQQSTDTRRRPIPGVRPSPRRSEMDALCDPEFYLSYSTPTASPILNKKYPLKEKNVERSLSKSVPDGKEFNQMAKNELQRDDVKELLAQHLIGNNNKGNFNSSVRRSQTPQNPLITSKELEKPLKMDDDYRARNCRSVNSTPLIRNRRLFLYKDVDEPSTDPECAEDWLHSKLQALKGRREPIARNKKEAEKLLLEELKNKATKLISKENEGDPLEEYKKEEQRLKNTKSPFNTEIDGLRKANKFLQNERAKQNFFKQNPSFISSTISKSLPSTNEFFATQRSLSAAPGINNNNFNG</sequence>